<dbReference type="InterPro" id="IPR029052">
    <property type="entry name" value="Metallo-depent_PP-like"/>
</dbReference>
<dbReference type="PANTHER" id="PTHR42850">
    <property type="entry name" value="METALLOPHOSPHOESTERASE"/>
    <property type="match status" value="1"/>
</dbReference>
<evidence type="ECO:0000256" key="1">
    <source>
        <dbReference type="SAM" id="MobiDB-lite"/>
    </source>
</evidence>
<dbReference type="InterPro" id="IPR004843">
    <property type="entry name" value="Calcineurin-like_PHP"/>
</dbReference>
<dbReference type="PANTHER" id="PTHR42850:SF4">
    <property type="entry name" value="ZINC-DEPENDENT ENDOPOLYPHOSPHATASE"/>
    <property type="match status" value="1"/>
</dbReference>
<gene>
    <name evidence="3" type="ORF">Vgi01_18440</name>
</gene>
<comment type="caution">
    <text evidence="3">The sequence shown here is derived from an EMBL/GenBank/DDBJ whole genome shotgun (WGS) entry which is preliminary data.</text>
</comment>
<accession>A0ABQ4IB66</accession>
<keyword evidence="4" id="KW-1185">Reference proteome</keyword>
<dbReference type="Pfam" id="PF00149">
    <property type="entry name" value="Metallophos"/>
    <property type="match status" value="1"/>
</dbReference>
<evidence type="ECO:0000259" key="2">
    <source>
        <dbReference type="Pfam" id="PF00149"/>
    </source>
</evidence>
<protein>
    <recommendedName>
        <fullName evidence="2">Calcineurin-like phosphoesterase domain-containing protein</fullName>
    </recommendedName>
</protein>
<proteinExistence type="predicted"/>
<evidence type="ECO:0000313" key="3">
    <source>
        <dbReference type="EMBL" id="GIJ15160.1"/>
    </source>
</evidence>
<evidence type="ECO:0000313" key="4">
    <source>
        <dbReference type="Proteomes" id="UP000647860"/>
    </source>
</evidence>
<sequence length="205" mass="22446">MAKVVIIGDVGGCADQLSQAVASAQVDPDAVVIQVGDLIDRGPDSPGVLAFVRRRLEDPRRWIQLVGNHESQYLGAEMFWPQRLPDEDAALLKSWWLRDRLRGAAAVRTADGEELLVTHAGLAVDAWRKLGEPVAAATTAELLNTRPEDILWHERGPLWAEAGPDLYDSWLHAAEPPPFGVDPQHGRDGAPQWSPLVFDDATVLT</sequence>
<reference evidence="3 4" key="1">
    <citation type="submission" date="2021-01" db="EMBL/GenBank/DDBJ databases">
        <title>Whole genome shotgun sequence of Verrucosispora gifhornensis NBRC 16317.</title>
        <authorList>
            <person name="Komaki H."/>
            <person name="Tamura T."/>
        </authorList>
    </citation>
    <scope>NUCLEOTIDE SEQUENCE [LARGE SCALE GENOMIC DNA]</scope>
    <source>
        <strain evidence="3 4">NBRC 16317</strain>
    </source>
</reference>
<feature type="domain" description="Calcineurin-like phosphoesterase" evidence="2">
    <location>
        <begin position="3"/>
        <end position="154"/>
    </location>
</feature>
<dbReference type="RefSeq" id="WP_204290716.1">
    <property type="nucleotide sequence ID" value="NZ_BAAAGZ010000009.1"/>
</dbReference>
<dbReference type="SUPFAM" id="SSF56300">
    <property type="entry name" value="Metallo-dependent phosphatases"/>
    <property type="match status" value="1"/>
</dbReference>
<organism evidence="3 4">
    <name type="scientific">Micromonospora gifhornensis</name>
    <dbReference type="NCBI Taxonomy" id="84594"/>
    <lineage>
        <taxon>Bacteria</taxon>
        <taxon>Bacillati</taxon>
        <taxon>Actinomycetota</taxon>
        <taxon>Actinomycetes</taxon>
        <taxon>Micromonosporales</taxon>
        <taxon>Micromonosporaceae</taxon>
        <taxon>Micromonospora</taxon>
    </lineage>
</organism>
<feature type="region of interest" description="Disordered" evidence="1">
    <location>
        <begin position="178"/>
        <end position="205"/>
    </location>
</feature>
<name>A0ABQ4IB66_9ACTN</name>
<dbReference type="InterPro" id="IPR050126">
    <property type="entry name" value="Ap4A_hydrolase"/>
</dbReference>
<dbReference type="EMBL" id="BOPA01000014">
    <property type="protein sequence ID" value="GIJ15160.1"/>
    <property type="molecule type" value="Genomic_DNA"/>
</dbReference>
<dbReference type="Gene3D" id="3.60.21.10">
    <property type="match status" value="1"/>
</dbReference>
<dbReference type="Proteomes" id="UP000647860">
    <property type="component" value="Unassembled WGS sequence"/>
</dbReference>